<proteinExistence type="predicted"/>
<accession>A0A1Y3CJF1</accession>
<reference evidence="1 2" key="1">
    <citation type="submission" date="2017-04" db="EMBL/GenBank/DDBJ databases">
        <title>High diversity of culturable Acinetobacter species in natural soil and water ecosystems.</title>
        <authorList>
            <person name="Nemec A."/>
            <person name="Radolfova-Krizova L."/>
        </authorList>
    </citation>
    <scope>NUCLEOTIDE SEQUENCE [LARGE SCALE GENOMIC DNA]</scope>
    <source>
        <strain evidence="1 2">ANC 4999</strain>
    </source>
</reference>
<dbReference type="OrthoDB" id="6702281at2"/>
<evidence type="ECO:0000313" key="1">
    <source>
        <dbReference type="EMBL" id="OTG66584.1"/>
    </source>
</evidence>
<dbReference type="AlphaFoldDB" id="A0A1Y3CJF1"/>
<gene>
    <name evidence="1" type="ORF">B9T28_04875</name>
</gene>
<comment type="caution">
    <text evidence="1">The sequence shown here is derived from an EMBL/GenBank/DDBJ whole genome shotgun (WGS) entry which is preliminary data.</text>
</comment>
<keyword evidence="2" id="KW-1185">Reference proteome</keyword>
<organism evidence="1 2">
    <name type="scientific">Acinetobacter silvestris</name>
    <dbReference type="NCBI Taxonomy" id="1977882"/>
    <lineage>
        <taxon>Bacteria</taxon>
        <taxon>Pseudomonadati</taxon>
        <taxon>Pseudomonadota</taxon>
        <taxon>Gammaproteobacteria</taxon>
        <taxon>Moraxellales</taxon>
        <taxon>Moraxellaceae</taxon>
        <taxon>Acinetobacter</taxon>
    </lineage>
</organism>
<protein>
    <submittedName>
        <fullName evidence="1">Transcriptional regulator</fullName>
    </submittedName>
</protein>
<dbReference type="STRING" id="1977882.B9T28_04875"/>
<evidence type="ECO:0000313" key="2">
    <source>
        <dbReference type="Proteomes" id="UP000242765"/>
    </source>
</evidence>
<sequence length="61" mass="7191">MPAKEFILLLTISKDKFYILVNTANIKQPIQLCEENLFWYPSYVKNKVEEHKPESDIVAHI</sequence>
<dbReference type="Proteomes" id="UP000242765">
    <property type="component" value="Unassembled WGS sequence"/>
</dbReference>
<name>A0A1Y3CJF1_9GAMM</name>
<dbReference type="EMBL" id="NEGB01000002">
    <property type="protein sequence ID" value="OTG66584.1"/>
    <property type="molecule type" value="Genomic_DNA"/>
</dbReference>